<protein>
    <recommendedName>
        <fullName evidence="3">HTH marR-type domain-containing protein</fullName>
    </recommendedName>
</protein>
<comment type="caution">
    <text evidence="1">The sequence shown here is derived from an EMBL/GenBank/DDBJ whole genome shotgun (WGS) entry which is preliminary data.</text>
</comment>
<evidence type="ECO:0008006" key="3">
    <source>
        <dbReference type="Google" id="ProtNLM"/>
    </source>
</evidence>
<dbReference type="InterPro" id="IPR036388">
    <property type="entry name" value="WH-like_DNA-bd_sf"/>
</dbReference>
<dbReference type="RefSeq" id="WP_254289243.1">
    <property type="nucleotide sequence ID" value="NZ_JAMLDY010000010.1"/>
</dbReference>
<dbReference type="SUPFAM" id="SSF46785">
    <property type="entry name" value="Winged helix' DNA-binding domain"/>
    <property type="match status" value="1"/>
</dbReference>
<gene>
    <name evidence="1" type="ORF">M9979_10155</name>
</gene>
<reference evidence="1" key="1">
    <citation type="submission" date="2022-05" db="EMBL/GenBank/DDBJ databases">
        <title>Sphingomonas sp. strain RP10 Genome sequencing and assembly.</title>
        <authorList>
            <person name="Kim I."/>
        </authorList>
    </citation>
    <scope>NUCLEOTIDE SEQUENCE</scope>
    <source>
        <strain evidence="1">RP10</strain>
    </source>
</reference>
<accession>A0A9X2HW15</accession>
<sequence length="159" mass="16926">MSADFRLLRWHERDRQDYERLAAALERVRAIAARGRGEIVACVPAGPQEPSDADRARTLLAQRRARDVMAGPAADLFGEPGWDILLTLFIAFEDGRGLSAGEIAATIPLRPPVLARWLAVLEARGLIGGSVADGGSDVVARSTLTGDGLALVLRCVGTA</sequence>
<dbReference type="EMBL" id="JAMLDY010000010">
    <property type="protein sequence ID" value="MCP3735231.1"/>
    <property type="molecule type" value="Genomic_DNA"/>
</dbReference>
<dbReference type="Proteomes" id="UP001139486">
    <property type="component" value="Unassembled WGS sequence"/>
</dbReference>
<dbReference type="AlphaFoldDB" id="A0A9X2HW15"/>
<name>A0A9X2HW15_9SPHN</name>
<keyword evidence="2" id="KW-1185">Reference proteome</keyword>
<organism evidence="1 2">
    <name type="scientific">Sphingomonas liriopis</name>
    <dbReference type="NCBI Taxonomy" id="2949094"/>
    <lineage>
        <taxon>Bacteria</taxon>
        <taxon>Pseudomonadati</taxon>
        <taxon>Pseudomonadota</taxon>
        <taxon>Alphaproteobacteria</taxon>
        <taxon>Sphingomonadales</taxon>
        <taxon>Sphingomonadaceae</taxon>
        <taxon>Sphingomonas</taxon>
    </lineage>
</organism>
<proteinExistence type="predicted"/>
<evidence type="ECO:0000313" key="2">
    <source>
        <dbReference type="Proteomes" id="UP001139486"/>
    </source>
</evidence>
<evidence type="ECO:0000313" key="1">
    <source>
        <dbReference type="EMBL" id="MCP3735231.1"/>
    </source>
</evidence>
<dbReference type="Gene3D" id="1.10.10.10">
    <property type="entry name" value="Winged helix-like DNA-binding domain superfamily/Winged helix DNA-binding domain"/>
    <property type="match status" value="1"/>
</dbReference>
<dbReference type="InterPro" id="IPR036390">
    <property type="entry name" value="WH_DNA-bd_sf"/>
</dbReference>